<evidence type="ECO:0000256" key="1">
    <source>
        <dbReference type="SAM" id="MobiDB-lite"/>
    </source>
</evidence>
<protein>
    <submittedName>
        <fullName evidence="2">Uncharacterized protein</fullName>
    </submittedName>
</protein>
<accession>A0A0H0XTD1</accession>
<dbReference type="STRING" id="874156.GCA_001021555_00248"/>
<dbReference type="PATRIC" id="fig|874156.12.peg.1065"/>
<organism evidence="2 3">
    <name type="scientific">Aurantiacibacter marinus</name>
    <dbReference type="NCBI Taxonomy" id="874156"/>
    <lineage>
        <taxon>Bacteria</taxon>
        <taxon>Pseudomonadati</taxon>
        <taxon>Pseudomonadota</taxon>
        <taxon>Alphaproteobacteria</taxon>
        <taxon>Sphingomonadales</taxon>
        <taxon>Erythrobacteraceae</taxon>
        <taxon>Aurantiacibacter</taxon>
    </lineage>
</organism>
<evidence type="ECO:0000313" key="3">
    <source>
        <dbReference type="Proteomes" id="UP000053455"/>
    </source>
</evidence>
<dbReference type="InterPro" id="IPR014917">
    <property type="entry name" value="DUF1800"/>
</dbReference>
<comment type="caution">
    <text evidence="2">The sequence shown here is derived from an EMBL/GenBank/DDBJ whole genome shotgun (WGS) entry which is preliminary data.</text>
</comment>
<feature type="compositionally biased region" description="Basic and acidic residues" evidence="1">
    <location>
        <begin position="69"/>
        <end position="90"/>
    </location>
</feature>
<dbReference type="AlphaFoldDB" id="A0A0H0XTD1"/>
<evidence type="ECO:0000313" key="2">
    <source>
        <dbReference type="EMBL" id="KLI65261.1"/>
    </source>
</evidence>
<name>A0A0H0XTD1_9SPHN</name>
<dbReference type="Proteomes" id="UP000053455">
    <property type="component" value="Unassembled WGS sequence"/>
</dbReference>
<gene>
    <name evidence="2" type="ORF">AAV99_05140</name>
</gene>
<feature type="region of interest" description="Disordered" evidence="1">
    <location>
        <begin position="66"/>
        <end position="90"/>
    </location>
</feature>
<sequence>MTDTASIANDRFGLGATPQTRVPGDVRGWLAQQLQDFDPAPAGMPRLLSIEDLILGVADVRNETQMARRSNDMAEQEAARESRRDVRQRDRRNLFEASAARLRIAAQSETPFAERLVHFWSNHFAVSAERLPVYSLAAEYEFSAIRRNLSGNFADLLRAAVFHPAMLLFLDQTRSAGPNSTLIQRINRRRRNAQLGLNENLAREVLELHTMGVRSGYTQDDVVELARALTGWTVAGLGPNGMRRIIEGAPGETAFVEDLHEPGTRTVIGNRYSQNGALQAIAILGDLAMHPATARHLATKLARHFIADTPPESAIARLERAYLDSGGELSAVYSALIDAPEAWSAPRTKFRTPWDWMTASARALGPEAIPRNAQGVHRLMDMLGQPVWYPGNPSGWGDIASDWASPGALLTRVEVANRLTANGVRGADPRSLSAAVLGEALLPSTAQAIARAEAPTMGMALLLSSPEFMRR</sequence>
<proteinExistence type="predicted"/>
<dbReference type="OrthoDB" id="9772295at2"/>
<dbReference type="Pfam" id="PF08811">
    <property type="entry name" value="DUF1800"/>
    <property type="match status" value="1"/>
</dbReference>
<keyword evidence="3" id="KW-1185">Reference proteome</keyword>
<dbReference type="RefSeq" id="WP_047093178.1">
    <property type="nucleotide sequence ID" value="NZ_LBHU01000001.1"/>
</dbReference>
<reference evidence="2 3" key="1">
    <citation type="submission" date="2015-04" db="EMBL/GenBank/DDBJ databases">
        <title>The draft genome sequence of Erythrobacter marinus HWDM-33.</title>
        <authorList>
            <person name="Zhuang L."/>
            <person name="Liu Y."/>
            <person name="Shao Z."/>
        </authorList>
    </citation>
    <scope>NUCLEOTIDE SEQUENCE [LARGE SCALE GENOMIC DNA]</scope>
    <source>
        <strain evidence="2 3">HWDM-33</strain>
    </source>
</reference>
<dbReference type="EMBL" id="LBHU01000001">
    <property type="protein sequence ID" value="KLI65261.1"/>
    <property type="molecule type" value="Genomic_DNA"/>
</dbReference>